<dbReference type="EMBL" id="ADBJ01000008">
    <property type="protein sequence ID" value="EFA84639.1"/>
    <property type="molecule type" value="Genomic_DNA"/>
</dbReference>
<feature type="domain" description="Leucine--tRNA ligase RagD-binding" evidence="12">
    <location>
        <begin position="936"/>
        <end position="1009"/>
    </location>
</feature>
<dbReference type="InterPro" id="IPR055416">
    <property type="entry name" value="RBD_LARS1"/>
</dbReference>
<dbReference type="NCBIfam" id="TIGR00395">
    <property type="entry name" value="leuS_arch"/>
    <property type="match status" value="1"/>
</dbReference>
<dbReference type="OMA" id="KPTCLME"/>
<evidence type="ECO:0000259" key="11">
    <source>
        <dbReference type="Pfam" id="PF08264"/>
    </source>
</evidence>
<organism evidence="13 14">
    <name type="scientific">Heterostelium pallidum (strain ATCC 26659 / Pp 5 / PN500)</name>
    <name type="common">Cellular slime mold</name>
    <name type="synonym">Polysphondylium pallidum</name>
    <dbReference type="NCBI Taxonomy" id="670386"/>
    <lineage>
        <taxon>Eukaryota</taxon>
        <taxon>Amoebozoa</taxon>
        <taxon>Evosea</taxon>
        <taxon>Eumycetozoa</taxon>
        <taxon>Dictyostelia</taxon>
        <taxon>Acytosteliales</taxon>
        <taxon>Acytosteliaceae</taxon>
        <taxon>Heterostelium</taxon>
    </lineage>
</organism>
<dbReference type="InterPro" id="IPR014729">
    <property type="entry name" value="Rossmann-like_a/b/a_fold"/>
</dbReference>
<keyword evidence="6 9" id="KW-0648">Protein biosynthesis</keyword>
<dbReference type="InterPro" id="IPR002300">
    <property type="entry name" value="aa-tRNA-synth_Ia"/>
</dbReference>
<gene>
    <name evidence="13" type="primary">leuS</name>
    <name evidence="13" type="ORF">PPL_01629</name>
</gene>
<dbReference type="InterPro" id="IPR009008">
    <property type="entry name" value="Val/Leu/Ile-tRNA-synth_edit"/>
</dbReference>
<comment type="caution">
    <text evidence="13">The sequence shown here is derived from an EMBL/GenBank/DDBJ whole genome shotgun (WGS) entry which is preliminary data.</text>
</comment>
<dbReference type="FunCoup" id="D3B015">
    <property type="interactions" value="1008"/>
</dbReference>
<proteinExistence type="inferred from homology"/>
<dbReference type="AlphaFoldDB" id="D3B015"/>
<dbReference type="InterPro" id="IPR004493">
    <property type="entry name" value="Leu-tRNA-synth_Ia_arc/euk"/>
</dbReference>
<evidence type="ECO:0000259" key="10">
    <source>
        <dbReference type="Pfam" id="PF00133"/>
    </source>
</evidence>
<name>D3B015_HETP5</name>
<dbReference type="FunFam" id="3.90.740.10:FF:000001">
    <property type="entry name" value="Leucine--tRNA ligase, cytoplasmic"/>
    <property type="match status" value="1"/>
</dbReference>
<evidence type="ECO:0000256" key="5">
    <source>
        <dbReference type="ARBA" id="ARBA00022840"/>
    </source>
</evidence>
<comment type="similarity">
    <text evidence="1 9">Belongs to the class-I aminoacyl-tRNA synthetase family.</text>
</comment>
<keyword evidence="4 9" id="KW-0547">Nucleotide-binding</keyword>
<accession>D3B015</accession>
<dbReference type="Gene3D" id="3.90.740.10">
    <property type="entry name" value="Valyl/Leucyl/Isoleucyl-tRNA synthetase, editing domain"/>
    <property type="match status" value="1"/>
</dbReference>
<evidence type="ECO:0000256" key="2">
    <source>
        <dbReference type="ARBA" id="ARBA00013164"/>
    </source>
</evidence>
<evidence type="ECO:0000256" key="1">
    <source>
        <dbReference type="ARBA" id="ARBA00005594"/>
    </source>
</evidence>
<dbReference type="Pfam" id="PF00133">
    <property type="entry name" value="tRNA-synt_1"/>
    <property type="match status" value="2"/>
</dbReference>
<dbReference type="SUPFAM" id="SSF47323">
    <property type="entry name" value="Anticodon-binding domain of a subclass of class I aminoacyl-tRNA synthetases"/>
    <property type="match status" value="1"/>
</dbReference>
<dbReference type="GeneID" id="31357158"/>
<dbReference type="InterPro" id="IPR009080">
    <property type="entry name" value="tRNAsynth_Ia_anticodon-bd"/>
</dbReference>
<evidence type="ECO:0000256" key="6">
    <source>
        <dbReference type="ARBA" id="ARBA00022917"/>
    </source>
</evidence>
<dbReference type="PANTHER" id="PTHR45794">
    <property type="entry name" value="LEUCYL-TRNA SYNTHETASE"/>
    <property type="match status" value="1"/>
</dbReference>
<keyword evidence="14" id="KW-1185">Reference proteome</keyword>
<keyword evidence="5 9" id="KW-0067">ATP-binding</keyword>
<evidence type="ECO:0000256" key="8">
    <source>
        <dbReference type="ARBA" id="ARBA00030520"/>
    </source>
</evidence>
<protein>
    <recommendedName>
        <fullName evidence="2">leucine--tRNA ligase</fullName>
        <ecNumber evidence="2">6.1.1.4</ecNumber>
    </recommendedName>
    <alternativeName>
        <fullName evidence="8">Leucyl-tRNA synthetase</fullName>
    </alternativeName>
</protein>
<feature type="domain" description="Methionyl/Valyl/Leucyl/Isoleucyl-tRNA synthetase anticodon-binding" evidence="11">
    <location>
        <begin position="794"/>
        <end position="914"/>
    </location>
</feature>
<dbReference type="Proteomes" id="UP000001396">
    <property type="component" value="Unassembled WGS sequence"/>
</dbReference>
<evidence type="ECO:0000313" key="14">
    <source>
        <dbReference type="Proteomes" id="UP000001396"/>
    </source>
</evidence>
<dbReference type="PANTHER" id="PTHR45794:SF1">
    <property type="entry name" value="LEUCINE--TRNA LIGASE, CYTOPLASMIC"/>
    <property type="match status" value="1"/>
</dbReference>
<dbReference type="PROSITE" id="PS00178">
    <property type="entry name" value="AA_TRNA_LIGASE_I"/>
    <property type="match status" value="1"/>
</dbReference>
<evidence type="ECO:0000256" key="7">
    <source>
        <dbReference type="ARBA" id="ARBA00023146"/>
    </source>
</evidence>
<dbReference type="Pfam" id="PF24810">
    <property type="entry name" value="RBD_LARS1"/>
    <property type="match status" value="1"/>
</dbReference>
<dbReference type="GO" id="GO:0005524">
    <property type="term" value="F:ATP binding"/>
    <property type="evidence" value="ECO:0007669"/>
    <property type="project" value="UniProtKB-KW"/>
</dbReference>
<dbReference type="SUPFAM" id="SSF50677">
    <property type="entry name" value="ValRS/IleRS/LeuRS editing domain"/>
    <property type="match status" value="1"/>
</dbReference>
<feature type="domain" description="Aminoacyl-tRNA synthetase class Ia" evidence="10">
    <location>
        <begin position="180"/>
        <end position="752"/>
    </location>
</feature>
<dbReference type="InterPro" id="IPR013155">
    <property type="entry name" value="M/V/L/I-tRNA-synth_anticd-bd"/>
</dbReference>
<evidence type="ECO:0000313" key="13">
    <source>
        <dbReference type="EMBL" id="EFA84639.1"/>
    </source>
</evidence>
<keyword evidence="7 9" id="KW-0030">Aminoacyl-tRNA synthetase</keyword>
<dbReference type="SUPFAM" id="SSF52374">
    <property type="entry name" value="Nucleotidylyl transferase"/>
    <property type="match status" value="1"/>
</dbReference>
<dbReference type="InParanoid" id="D3B015"/>
<evidence type="ECO:0000256" key="3">
    <source>
        <dbReference type="ARBA" id="ARBA00022598"/>
    </source>
</evidence>
<dbReference type="Gene3D" id="1.10.730.10">
    <property type="entry name" value="Isoleucyl-tRNA Synthetase, Domain 1"/>
    <property type="match status" value="1"/>
</dbReference>
<dbReference type="STRING" id="670386.D3B015"/>
<dbReference type="GO" id="GO:0004823">
    <property type="term" value="F:leucine-tRNA ligase activity"/>
    <property type="evidence" value="ECO:0007669"/>
    <property type="project" value="UniProtKB-EC"/>
</dbReference>
<sequence>MSTAKLDFIRNYELEIQKEWEETKAFEVDAPENQSNEDAPKYMASFPYPYMNGRLHIGHVFTITKAEFMCQYQRLKGKRVLFPFGFHCTGMPIKVCADKLKNEMAQFGCPPVFPVEETNDDEEKPAAVAKKDDPLAFKSKKSKVQAKTGGAKYQWQIMQSMAIPDEEIPKFADSAYWLNYFPPHCKTDLQTIGMGIDWRRSFITTDVNQYYDSFVRWQFETLRELGKVKYGKRYSIWSTTDNQQCADHERASGEGVQPNNFTLIKLEVLEPVPECLKEVAATGKKIYLVPGTVRPETMYGQTNCWILPTGKYGAFQMKNGEVFICTERSARNMSYQELTEETGKYPCLAKFTGDQLLGAALKAPLAVNKVVYVLPMLSIDENKGTGVVTSVPSDAPDDYAALHDLKQKEPLRKKFGIKDEWVLPFEVVPIIDIPGYSNTAAVKAYQDLNIKSQNDRALLDQAKDVCYLRGFTEGIMIVGEHAGKKVQDVKKAIKDQLIESGQACNYSEPTTPVISRSGDECVVALTDQWYINYGEDDPQWRDQVNKTLESMELFSAETKKRFETAVGWLNQWACSRSFGLGTKLPWDEQFLIESLSDSTIYMAFYTIAHLLHQDFNGKVVGPAGIAATQMTRAVWDHILLDKPYPEGCEISKDTLAVLKREFNYWYPLDLRVSGIDLVQNHLTFFLYNHAAIFAEKMQPKGIRANGFVQLNGAKMSKSSGNFLTLFDAVQQFSADGTRIALADAGDGIEDANFVDKTALTSLFKVHTQVQWVQEMIDMKDKLYSGESNRLQDVIFISEMNRAINKADEAYAKSQFREALHTCFFDLLNVRDHYKLAMAKNENMSCELIFKYIETQAILLFPIIPHFSQKVFSMIGKGSILAARWPESSNIDYLALRTNDYLKSTVSEARNKVGIFLKNKNKGGKTDAKAEKATIYITKNFPKWKQTVLLYLQTIYNDANKSFTKDVSAILEDLKKMDELKPQLSNIMAFVRMIEGELKTEGKQALDTSMPFDEQEIISQNMEYICRALELTSVECQEIADTTGMKGALPAPGKPTFLIQ</sequence>
<evidence type="ECO:0000256" key="4">
    <source>
        <dbReference type="ARBA" id="ARBA00022741"/>
    </source>
</evidence>
<evidence type="ECO:0000259" key="12">
    <source>
        <dbReference type="Pfam" id="PF24810"/>
    </source>
</evidence>
<dbReference type="InterPro" id="IPR001412">
    <property type="entry name" value="aa-tRNA-synth_I_CS"/>
</dbReference>
<evidence type="ECO:0000256" key="9">
    <source>
        <dbReference type="RuleBase" id="RU363035"/>
    </source>
</evidence>
<dbReference type="Gene3D" id="3.40.50.620">
    <property type="entry name" value="HUPs"/>
    <property type="match status" value="1"/>
</dbReference>
<reference evidence="13 14" key="1">
    <citation type="journal article" date="2011" name="Genome Res.">
        <title>Phylogeny-wide analysis of social amoeba genomes highlights ancient origins for complex intercellular communication.</title>
        <authorList>
            <person name="Heidel A.J."/>
            <person name="Lawal H.M."/>
            <person name="Felder M."/>
            <person name="Schilde C."/>
            <person name="Helps N.R."/>
            <person name="Tunggal B."/>
            <person name="Rivero F."/>
            <person name="John U."/>
            <person name="Schleicher M."/>
            <person name="Eichinger L."/>
            <person name="Platzer M."/>
            <person name="Noegel A.A."/>
            <person name="Schaap P."/>
            <person name="Gloeckner G."/>
        </authorList>
    </citation>
    <scope>NUCLEOTIDE SEQUENCE [LARGE SCALE GENOMIC DNA]</scope>
    <source>
        <strain evidence="14">ATCC 26659 / Pp 5 / PN500</strain>
    </source>
</reference>
<dbReference type="RefSeq" id="XP_020436752.1">
    <property type="nucleotide sequence ID" value="XM_020572635.1"/>
</dbReference>
<keyword evidence="3 9" id="KW-0436">Ligase</keyword>
<feature type="domain" description="Aminoacyl-tRNA synthetase class Ia" evidence="10">
    <location>
        <begin position="16"/>
        <end position="99"/>
    </location>
</feature>
<dbReference type="GO" id="GO:0006429">
    <property type="term" value="P:leucyl-tRNA aminoacylation"/>
    <property type="evidence" value="ECO:0007669"/>
    <property type="project" value="InterPro"/>
</dbReference>
<dbReference type="GO" id="GO:0002161">
    <property type="term" value="F:aminoacyl-tRNA deacylase activity"/>
    <property type="evidence" value="ECO:0007669"/>
    <property type="project" value="InterPro"/>
</dbReference>
<dbReference type="Pfam" id="PF08264">
    <property type="entry name" value="Anticodon_1"/>
    <property type="match status" value="1"/>
</dbReference>
<dbReference type="EC" id="6.1.1.4" evidence="2"/>